<keyword evidence="2" id="KW-1185">Reference proteome</keyword>
<evidence type="ECO:0000313" key="2">
    <source>
        <dbReference type="Proteomes" id="UP001523003"/>
    </source>
</evidence>
<evidence type="ECO:0000313" key="1">
    <source>
        <dbReference type="EMBL" id="MCL6229434.1"/>
    </source>
</evidence>
<dbReference type="EMBL" id="JAMCOF010000002">
    <property type="protein sequence ID" value="MCL6229434.1"/>
    <property type="molecule type" value="Genomic_DNA"/>
</dbReference>
<protein>
    <recommendedName>
        <fullName evidence="3">Flagellar protein FliL</fullName>
    </recommendedName>
</protein>
<proteinExistence type="predicted"/>
<reference evidence="1 2" key="1">
    <citation type="submission" date="2022-05" db="EMBL/GenBank/DDBJ databases">
        <title>Description of the Bartonella bilalgolemii sp. nov. Isolated from Apodemus uralensis (Pallas 1811).</title>
        <authorList>
            <person name="Zgheib R."/>
            <person name="Celebi B."/>
        </authorList>
    </citation>
    <scope>NUCLEOTIDE SEQUENCE [LARGE SCALE GENOMIC DNA]</scope>
    <source>
        <strain evidence="1 2">G70</strain>
    </source>
</reference>
<name>A0ABT0P7V8_9HYPH</name>
<accession>A0ABT0P7V8</accession>
<evidence type="ECO:0008006" key="3">
    <source>
        <dbReference type="Google" id="ProtNLM"/>
    </source>
</evidence>
<gene>
    <name evidence="1" type="ORF">M4Z11_02235</name>
</gene>
<dbReference type="RefSeq" id="WP_249675617.1">
    <property type="nucleotide sequence ID" value="NZ_JAMCOF010000002.1"/>
</dbReference>
<comment type="caution">
    <text evidence="1">The sequence shown here is derived from an EMBL/GenBank/DDBJ whole genome shotgun (WGS) entry which is preliminary data.</text>
</comment>
<sequence length="155" mass="17544">MIRMIAMGLWVCLVALGALVFSLKVNAVDPNKSEKTVPIAVEIGSNNTEIMSVPILVDGDVQGYIIVQLAYIVDKTAEKEISIPVGILINDTIFQYFWGSYSDVREIEKVKFEMIKERIIDDVNQRFSKAVLKDLLVKQFNYLSVDKIRGMKNTR</sequence>
<organism evidence="1 2">
    <name type="scientific">Bartonella bilalgolemii</name>
    <dbReference type="NCBI Taxonomy" id="2942911"/>
    <lineage>
        <taxon>Bacteria</taxon>
        <taxon>Pseudomonadati</taxon>
        <taxon>Pseudomonadota</taxon>
        <taxon>Alphaproteobacteria</taxon>
        <taxon>Hyphomicrobiales</taxon>
        <taxon>Bartonellaceae</taxon>
        <taxon>Bartonella</taxon>
    </lineage>
</organism>
<dbReference type="Proteomes" id="UP001523003">
    <property type="component" value="Unassembled WGS sequence"/>
</dbReference>